<feature type="domain" description="GGDEF" evidence="3">
    <location>
        <begin position="280"/>
        <end position="412"/>
    </location>
</feature>
<dbReference type="Pfam" id="PF13426">
    <property type="entry name" value="PAS_9"/>
    <property type="match status" value="1"/>
</dbReference>
<dbReference type="CDD" id="cd00130">
    <property type="entry name" value="PAS"/>
    <property type="match status" value="2"/>
</dbReference>
<dbReference type="Pfam" id="PF08447">
    <property type="entry name" value="PAS_3"/>
    <property type="match status" value="1"/>
</dbReference>
<dbReference type="InterPro" id="IPR000014">
    <property type="entry name" value="PAS"/>
</dbReference>
<organism evidence="5 6">
    <name type="scientific">Selenihalanaerobacter shriftii</name>
    <dbReference type="NCBI Taxonomy" id="142842"/>
    <lineage>
        <taxon>Bacteria</taxon>
        <taxon>Bacillati</taxon>
        <taxon>Bacillota</taxon>
        <taxon>Clostridia</taxon>
        <taxon>Halanaerobiales</taxon>
        <taxon>Halobacteroidaceae</taxon>
        <taxon>Selenihalanaerobacter</taxon>
    </lineage>
</organism>
<dbReference type="PROSITE" id="PS50113">
    <property type="entry name" value="PAC"/>
    <property type="match status" value="1"/>
</dbReference>
<dbReference type="InterPro" id="IPR000160">
    <property type="entry name" value="GGDEF_dom"/>
</dbReference>
<dbReference type="InterPro" id="IPR029787">
    <property type="entry name" value="Nucleotide_cyclase"/>
</dbReference>
<feature type="domain" description="PAS" evidence="1">
    <location>
        <begin position="127"/>
        <end position="198"/>
    </location>
</feature>
<evidence type="ECO:0000259" key="1">
    <source>
        <dbReference type="PROSITE" id="PS50112"/>
    </source>
</evidence>
<dbReference type="InterPro" id="IPR001610">
    <property type="entry name" value="PAC"/>
</dbReference>
<dbReference type="CDD" id="cd01949">
    <property type="entry name" value="GGDEF"/>
    <property type="match status" value="1"/>
</dbReference>
<dbReference type="PROSITE" id="PS51832">
    <property type="entry name" value="HD_GYP"/>
    <property type="match status" value="1"/>
</dbReference>
<dbReference type="SMART" id="SM00471">
    <property type="entry name" value="HDc"/>
    <property type="match status" value="1"/>
</dbReference>
<accession>A0A1T4KEP3</accession>
<dbReference type="Proteomes" id="UP000190625">
    <property type="component" value="Unassembled WGS sequence"/>
</dbReference>
<dbReference type="PANTHER" id="PTHR45228:SF1">
    <property type="entry name" value="CYCLIC DI-GMP PHOSPHODIESTERASE TM_0186"/>
    <property type="match status" value="1"/>
</dbReference>
<evidence type="ECO:0000259" key="3">
    <source>
        <dbReference type="PROSITE" id="PS50887"/>
    </source>
</evidence>
<dbReference type="InterPro" id="IPR052020">
    <property type="entry name" value="Cyclic_di-GMP/3'3'-cGAMP_PDE"/>
</dbReference>
<dbReference type="PANTHER" id="PTHR45228">
    <property type="entry name" value="CYCLIC DI-GMP PHOSPHODIESTERASE TM_0186-RELATED"/>
    <property type="match status" value="1"/>
</dbReference>
<dbReference type="InterPro" id="IPR037522">
    <property type="entry name" value="HD_GYP_dom"/>
</dbReference>
<name>A0A1T4KEP3_9FIRM</name>
<dbReference type="InterPro" id="IPR043128">
    <property type="entry name" value="Rev_trsase/Diguanyl_cyclase"/>
</dbReference>
<proteinExistence type="predicted"/>
<evidence type="ECO:0000259" key="2">
    <source>
        <dbReference type="PROSITE" id="PS50113"/>
    </source>
</evidence>
<dbReference type="OrthoDB" id="9804747at2"/>
<dbReference type="SMART" id="SM00267">
    <property type="entry name" value="GGDEF"/>
    <property type="match status" value="1"/>
</dbReference>
<dbReference type="Pfam" id="PF13487">
    <property type="entry name" value="HD_5"/>
    <property type="match status" value="1"/>
</dbReference>
<dbReference type="STRING" id="142842.SAMN02745118_00742"/>
<feature type="domain" description="PAS" evidence="1">
    <location>
        <begin position="1"/>
        <end position="73"/>
    </location>
</feature>
<dbReference type="InterPro" id="IPR035965">
    <property type="entry name" value="PAS-like_dom_sf"/>
</dbReference>
<dbReference type="Gene3D" id="3.30.450.20">
    <property type="entry name" value="PAS domain"/>
    <property type="match status" value="2"/>
</dbReference>
<dbReference type="SMART" id="SM00086">
    <property type="entry name" value="PAC"/>
    <property type="match status" value="2"/>
</dbReference>
<dbReference type="EMBL" id="FUWM01000006">
    <property type="protein sequence ID" value="SJZ40846.1"/>
    <property type="molecule type" value="Genomic_DNA"/>
</dbReference>
<dbReference type="SUPFAM" id="SSF55073">
    <property type="entry name" value="Nucleotide cyclase"/>
    <property type="match status" value="1"/>
</dbReference>
<feature type="domain" description="PAC" evidence="2">
    <location>
        <begin position="74"/>
        <end position="126"/>
    </location>
</feature>
<keyword evidence="6" id="KW-1185">Reference proteome</keyword>
<dbReference type="InterPro" id="IPR000700">
    <property type="entry name" value="PAS-assoc_C"/>
</dbReference>
<dbReference type="PROSITE" id="PS50887">
    <property type="entry name" value="GGDEF"/>
    <property type="match status" value="1"/>
</dbReference>
<dbReference type="SMART" id="SM00091">
    <property type="entry name" value="PAS"/>
    <property type="match status" value="2"/>
</dbReference>
<dbReference type="PROSITE" id="PS50112">
    <property type="entry name" value="PAS"/>
    <property type="match status" value="2"/>
</dbReference>
<feature type="domain" description="HD-GYP" evidence="4">
    <location>
        <begin position="404"/>
        <end position="596"/>
    </location>
</feature>
<gene>
    <name evidence="5" type="ORF">SAMN02745118_00742</name>
</gene>
<dbReference type="Gene3D" id="1.10.3210.10">
    <property type="entry name" value="Hypothetical protein af1432"/>
    <property type="match status" value="1"/>
</dbReference>
<dbReference type="RefSeq" id="WP_078809242.1">
    <property type="nucleotide sequence ID" value="NZ_FUWM01000006.1"/>
</dbReference>
<dbReference type="SUPFAM" id="SSF55785">
    <property type="entry name" value="PYP-like sensor domain (PAS domain)"/>
    <property type="match status" value="2"/>
</dbReference>
<dbReference type="AlphaFoldDB" id="A0A1T4KEP3"/>
<sequence length="596" mass="68973">MDFKSLVENAQDLMFRYSFQPKQGFEYVNSAAKAITGYTPEEFYADPCIEYRLVHSKVRFLLEDLVEAPATKNNSLVLPWVHKNGSLVWVEQKVTPIYDEEDNLIAVEGVVRDITRWKQAEEELQLQRSYFETLFDESPLVMAILNEEGKIIKVNKNFQNTFKYKESEAKDNFLRELIVPKDEVEKSQQLFNKILKNKMVNEETVRKRKDGSEIEVSIIGTPIEFNDRKSRICIIYKDITERKKDERQIKYLSFHDELTGLYNRVYFERELELANSQQHIPLSLIVADVNNLKLVNDVFGHGKGDELLKIVAKILKESCRENDIVVRWGGDEFIILLPNTTKNQVELVVKRIKENIPKYEEVEGPFTEISIALGYVTKESPIRNIDKIMAKAEDRMYRNKLRGSKSTKSSIISSLETTLLEKNYETKEHADRLEKISMKMGKYLGLSNNQLDNLDLLARLHDIGKVAISDEILMKPAKLTEEEWERIKMHPEIGCRIANSLAELTPIANIILSHHERWDGTGYPQRLKGENIPLLARIIAICDAYDVMTNERPYKTAMSHQTAITELKECAESQFDPELVKVFIELFDNQSKLKAL</sequence>
<evidence type="ECO:0000313" key="5">
    <source>
        <dbReference type="EMBL" id="SJZ40846.1"/>
    </source>
</evidence>
<evidence type="ECO:0000259" key="4">
    <source>
        <dbReference type="PROSITE" id="PS51832"/>
    </source>
</evidence>
<dbReference type="CDD" id="cd00077">
    <property type="entry name" value="HDc"/>
    <property type="match status" value="1"/>
</dbReference>
<reference evidence="6" key="1">
    <citation type="submission" date="2017-02" db="EMBL/GenBank/DDBJ databases">
        <authorList>
            <person name="Varghese N."/>
            <person name="Submissions S."/>
        </authorList>
    </citation>
    <scope>NUCLEOTIDE SEQUENCE [LARGE SCALE GENOMIC DNA]</scope>
    <source>
        <strain evidence="6">ATCC BAA-73</strain>
    </source>
</reference>
<dbReference type="NCBIfam" id="TIGR00254">
    <property type="entry name" value="GGDEF"/>
    <property type="match status" value="1"/>
</dbReference>
<dbReference type="Gene3D" id="3.30.70.270">
    <property type="match status" value="1"/>
</dbReference>
<dbReference type="SUPFAM" id="SSF109604">
    <property type="entry name" value="HD-domain/PDEase-like"/>
    <property type="match status" value="1"/>
</dbReference>
<dbReference type="NCBIfam" id="TIGR00229">
    <property type="entry name" value="sensory_box"/>
    <property type="match status" value="2"/>
</dbReference>
<evidence type="ECO:0000313" key="6">
    <source>
        <dbReference type="Proteomes" id="UP000190625"/>
    </source>
</evidence>
<dbReference type="Pfam" id="PF00990">
    <property type="entry name" value="GGDEF"/>
    <property type="match status" value="1"/>
</dbReference>
<dbReference type="InterPro" id="IPR003607">
    <property type="entry name" value="HD/PDEase_dom"/>
</dbReference>
<dbReference type="InterPro" id="IPR013655">
    <property type="entry name" value="PAS_fold_3"/>
</dbReference>
<protein>
    <submittedName>
        <fullName evidence="5">PAS domain S-box-containing protein/diguanylate cyclase (GGDEF) domain-containing protein</fullName>
    </submittedName>
</protein>